<dbReference type="InterPro" id="IPR051051">
    <property type="entry name" value="E3_ubiq-ligase_TRIM/RNF"/>
</dbReference>
<feature type="compositionally biased region" description="Polar residues" evidence="6">
    <location>
        <begin position="496"/>
        <end position="508"/>
    </location>
</feature>
<dbReference type="InterPro" id="IPR043136">
    <property type="entry name" value="B30.2/SPRY_sf"/>
</dbReference>
<evidence type="ECO:0000259" key="7">
    <source>
        <dbReference type="PROSITE" id="PS50089"/>
    </source>
</evidence>
<name>A0AAV2KIN0_KNICA</name>
<keyword evidence="1" id="KW-0479">Metal-binding</keyword>
<organism evidence="9 10">
    <name type="scientific">Knipowitschia caucasica</name>
    <name type="common">Caucasian dwarf goby</name>
    <name type="synonym">Pomatoschistus caucasicus</name>
    <dbReference type="NCBI Taxonomy" id="637954"/>
    <lineage>
        <taxon>Eukaryota</taxon>
        <taxon>Metazoa</taxon>
        <taxon>Chordata</taxon>
        <taxon>Craniata</taxon>
        <taxon>Vertebrata</taxon>
        <taxon>Euteleostomi</taxon>
        <taxon>Actinopterygii</taxon>
        <taxon>Neopterygii</taxon>
        <taxon>Teleostei</taxon>
        <taxon>Neoteleostei</taxon>
        <taxon>Acanthomorphata</taxon>
        <taxon>Gobiaria</taxon>
        <taxon>Gobiiformes</taxon>
        <taxon>Gobioidei</taxon>
        <taxon>Gobiidae</taxon>
        <taxon>Gobiinae</taxon>
        <taxon>Knipowitschia</taxon>
    </lineage>
</organism>
<dbReference type="InterPro" id="IPR001841">
    <property type="entry name" value="Znf_RING"/>
</dbReference>
<keyword evidence="10" id="KW-1185">Reference proteome</keyword>
<evidence type="ECO:0000256" key="6">
    <source>
        <dbReference type="SAM" id="MobiDB-lite"/>
    </source>
</evidence>
<dbReference type="Gene3D" id="4.10.830.40">
    <property type="match status" value="1"/>
</dbReference>
<dbReference type="SMART" id="SM00336">
    <property type="entry name" value="BBOX"/>
    <property type="match status" value="1"/>
</dbReference>
<evidence type="ECO:0000256" key="5">
    <source>
        <dbReference type="SAM" id="Coils"/>
    </source>
</evidence>
<dbReference type="EMBL" id="OZ035841">
    <property type="protein sequence ID" value="CAL1589756.1"/>
    <property type="molecule type" value="Genomic_DNA"/>
</dbReference>
<dbReference type="Pfam" id="PF13445">
    <property type="entry name" value="zf-RING_UBOX"/>
    <property type="match status" value="1"/>
</dbReference>
<sequence>MSGPAVVSVSSSWIQEQFRCCICLDVFRDPVCTPCGHNFCLDCIEGFWETKARPECPLCKEVFSCRPELRVNHSFADIIQHLLRNLPNPEVQRADSPDPCSPDPCSPDPCSPDPSPRRPLEDLLCDVCSEAQAVRSCLVCQTSYCQLHVAPHLCDSVLRRHSLTDPASFPSPHLCRRHQRPLLLYCQKERTAVCESCGHREHKQHRTISVERATRRVKAAVKETKADLQRMIQDRVGKAEQIQQNLDQSKKQTHQEVERSVRRWSLLLCALEQEQRSLVEELQSRQKEVEEEAQQLLSQLQQEVKELQARGADILELESTRHSLHLIQSFPLLSKLPQTRDWDELRVCSDRGLGPVREALSNMRDLCHNLCSEVSAEEVDSLAEHAVDVTFDPDTASGWVEVSADGKKVNVRAQKKKMVVTDSARRFDCCVCVLGREQFTSGRRYWVVESALTWSQAVTGPPVKMKTTAVTKSIPHTNRARAPLQRLTVANHGKHSSSSALRQSTIQRTARAPTCTAIL</sequence>
<dbReference type="Pfam" id="PF13765">
    <property type="entry name" value="PRY"/>
    <property type="match status" value="1"/>
</dbReference>
<dbReference type="InterPro" id="IPR017907">
    <property type="entry name" value="Znf_RING_CS"/>
</dbReference>
<dbReference type="Proteomes" id="UP001497482">
    <property type="component" value="Chromosome 19"/>
</dbReference>
<dbReference type="Gene3D" id="2.60.120.920">
    <property type="match status" value="1"/>
</dbReference>
<dbReference type="PROSITE" id="PS00518">
    <property type="entry name" value="ZF_RING_1"/>
    <property type="match status" value="1"/>
</dbReference>
<dbReference type="GO" id="GO:0008270">
    <property type="term" value="F:zinc ion binding"/>
    <property type="evidence" value="ECO:0007669"/>
    <property type="project" value="UniProtKB-KW"/>
</dbReference>
<keyword evidence="2 4" id="KW-0863">Zinc-finger</keyword>
<evidence type="ECO:0000313" key="9">
    <source>
        <dbReference type="EMBL" id="CAL1589756.1"/>
    </source>
</evidence>
<dbReference type="Pfam" id="PF00643">
    <property type="entry name" value="zf-B_box"/>
    <property type="match status" value="1"/>
</dbReference>
<evidence type="ECO:0000256" key="2">
    <source>
        <dbReference type="ARBA" id="ARBA00022771"/>
    </source>
</evidence>
<accession>A0AAV2KIN0</accession>
<dbReference type="Pfam" id="PF25600">
    <property type="entry name" value="TRIM_CC"/>
    <property type="match status" value="1"/>
</dbReference>
<reference evidence="9 10" key="1">
    <citation type="submission" date="2024-04" db="EMBL/GenBank/DDBJ databases">
        <authorList>
            <person name="Waldvogel A.-M."/>
            <person name="Schoenle A."/>
        </authorList>
    </citation>
    <scope>NUCLEOTIDE SEQUENCE [LARGE SCALE GENOMIC DNA]</scope>
</reference>
<feature type="region of interest" description="Disordered" evidence="6">
    <location>
        <begin position="489"/>
        <end position="508"/>
    </location>
</feature>
<evidence type="ECO:0000256" key="3">
    <source>
        <dbReference type="ARBA" id="ARBA00022833"/>
    </source>
</evidence>
<dbReference type="PANTHER" id="PTHR25465:SF32">
    <property type="entry name" value="BLOODTHIRSTY-RELATED GENE FAMILY, MEMBER 16 ISOFORM X1-RELATED"/>
    <property type="match status" value="1"/>
</dbReference>
<feature type="region of interest" description="Disordered" evidence="6">
    <location>
        <begin position="91"/>
        <end position="114"/>
    </location>
</feature>
<feature type="compositionally biased region" description="Pro residues" evidence="6">
    <location>
        <begin position="99"/>
        <end position="114"/>
    </location>
</feature>
<gene>
    <name evidence="9" type="ORF">KC01_LOCUS19373</name>
</gene>
<dbReference type="Gene3D" id="3.30.40.10">
    <property type="entry name" value="Zinc/RING finger domain, C3HC4 (zinc finger)"/>
    <property type="match status" value="1"/>
</dbReference>
<evidence type="ECO:0000313" key="10">
    <source>
        <dbReference type="Proteomes" id="UP001497482"/>
    </source>
</evidence>
<dbReference type="SMART" id="SM00184">
    <property type="entry name" value="RING"/>
    <property type="match status" value="1"/>
</dbReference>
<dbReference type="PROSITE" id="PS50119">
    <property type="entry name" value="ZF_BBOX"/>
    <property type="match status" value="1"/>
</dbReference>
<dbReference type="SUPFAM" id="SSF57845">
    <property type="entry name" value="B-box zinc-binding domain"/>
    <property type="match status" value="1"/>
</dbReference>
<feature type="domain" description="B box-type" evidence="8">
    <location>
        <begin position="170"/>
        <end position="210"/>
    </location>
</feature>
<keyword evidence="5" id="KW-0175">Coiled coil</keyword>
<dbReference type="Gene3D" id="3.30.160.60">
    <property type="entry name" value="Classic Zinc Finger"/>
    <property type="match status" value="1"/>
</dbReference>
<dbReference type="InterPro" id="IPR058030">
    <property type="entry name" value="TRIM8/14/16/25/29/45/65_CC"/>
</dbReference>
<dbReference type="PRINTS" id="PR01407">
    <property type="entry name" value="BUTYPHLNCDUF"/>
</dbReference>
<dbReference type="InterPro" id="IPR013083">
    <property type="entry name" value="Znf_RING/FYVE/PHD"/>
</dbReference>
<dbReference type="PANTHER" id="PTHR25465">
    <property type="entry name" value="B-BOX DOMAIN CONTAINING"/>
    <property type="match status" value="1"/>
</dbReference>
<protein>
    <submittedName>
        <fullName evidence="9">Uncharacterized protein</fullName>
    </submittedName>
</protein>
<feature type="coiled-coil region" evidence="5">
    <location>
        <begin position="272"/>
        <end position="317"/>
    </location>
</feature>
<dbReference type="PROSITE" id="PS50089">
    <property type="entry name" value="ZF_RING_2"/>
    <property type="match status" value="1"/>
</dbReference>
<dbReference type="AlphaFoldDB" id="A0AAV2KIN0"/>
<feature type="domain" description="RING-type" evidence="7">
    <location>
        <begin position="20"/>
        <end position="60"/>
    </location>
</feature>
<dbReference type="SUPFAM" id="SSF57850">
    <property type="entry name" value="RING/U-box"/>
    <property type="match status" value="1"/>
</dbReference>
<dbReference type="InterPro" id="IPR003879">
    <property type="entry name" value="Butyrophylin_SPRY"/>
</dbReference>
<evidence type="ECO:0000259" key="8">
    <source>
        <dbReference type="PROSITE" id="PS50119"/>
    </source>
</evidence>
<evidence type="ECO:0000256" key="1">
    <source>
        <dbReference type="ARBA" id="ARBA00022723"/>
    </source>
</evidence>
<dbReference type="SMART" id="SM00589">
    <property type="entry name" value="PRY"/>
    <property type="match status" value="1"/>
</dbReference>
<dbReference type="InterPro" id="IPR000315">
    <property type="entry name" value="Znf_B-box"/>
</dbReference>
<keyword evidence="3" id="KW-0862">Zinc</keyword>
<dbReference type="SUPFAM" id="SSF49899">
    <property type="entry name" value="Concanavalin A-like lectins/glucanases"/>
    <property type="match status" value="1"/>
</dbReference>
<evidence type="ECO:0000256" key="4">
    <source>
        <dbReference type="PROSITE-ProRule" id="PRU00024"/>
    </source>
</evidence>
<dbReference type="InterPro" id="IPR013320">
    <property type="entry name" value="ConA-like_dom_sf"/>
</dbReference>
<dbReference type="InterPro" id="IPR006574">
    <property type="entry name" value="PRY"/>
</dbReference>
<dbReference type="InterPro" id="IPR027370">
    <property type="entry name" value="Znf-RING_euk"/>
</dbReference>
<dbReference type="CDD" id="cd19769">
    <property type="entry name" value="Bbox2_TRIM16-like"/>
    <property type="match status" value="1"/>
</dbReference>
<proteinExistence type="predicted"/>